<name>A0ABS3PU83_9FLAO</name>
<sequence length="110" mass="12513">MTKAFELFKESLENISDDDFAKLLDEMENDPEGQGITIGEFISFLNQESLIDEIISFDSKNQVNSSIINEFLNKESFIKVVVKTNQSNVSYFSNTTQEIEIENKSFLNAA</sequence>
<organism evidence="1 2">
    <name type="scientific">Capnocytophaga bilenii</name>
    <dbReference type="NCBI Taxonomy" id="2819369"/>
    <lineage>
        <taxon>Bacteria</taxon>
        <taxon>Pseudomonadati</taxon>
        <taxon>Bacteroidota</taxon>
        <taxon>Flavobacteriia</taxon>
        <taxon>Flavobacteriales</taxon>
        <taxon>Flavobacteriaceae</taxon>
        <taxon>Capnocytophaga</taxon>
    </lineage>
</organism>
<protein>
    <submittedName>
        <fullName evidence="1">Uncharacterized protein</fullName>
    </submittedName>
</protein>
<accession>A0ABS3PU83</accession>
<evidence type="ECO:0000313" key="1">
    <source>
        <dbReference type="EMBL" id="MBO1882881.1"/>
    </source>
</evidence>
<gene>
    <name evidence="1" type="ORF">J4N46_00120</name>
</gene>
<proteinExistence type="predicted"/>
<dbReference type="EMBL" id="JAGDYP010000001">
    <property type="protein sequence ID" value="MBO1882881.1"/>
    <property type="molecule type" value="Genomic_DNA"/>
</dbReference>
<evidence type="ECO:0000313" key="2">
    <source>
        <dbReference type="Proteomes" id="UP000681610"/>
    </source>
</evidence>
<keyword evidence="2" id="KW-1185">Reference proteome</keyword>
<dbReference type="Proteomes" id="UP000681610">
    <property type="component" value="Unassembled WGS sequence"/>
</dbReference>
<reference evidence="1 2" key="1">
    <citation type="submission" date="2021-03" db="EMBL/GenBank/DDBJ databases">
        <title>Isolation and description of Capnocytophaga bilenii sp. nov., a novel Capnocytophaga species, isolated from a gingivitis subject.</title>
        <authorList>
            <person name="Antezack A."/>
            <person name="Monnet-Corti V."/>
            <person name="La Scola B."/>
        </authorList>
    </citation>
    <scope>NUCLEOTIDE SEQUENCE [LARGE SCALE GENOMIC DNA]</scope>
    <source>
        <strain evidence="1 2">Marseille-Q4570</strain>
    </source>
</reference>
<comment type="caution">
    <text evidence="1">The sequence shown here is derived from an EMBL/GenBank/DDBJ whole genome shotgun (WGS) entry which is preliminary data.</text>
</comment>
<dbReference type="RefSeq" id="WP_208057379.1">
    <property type="nucleotide sequence ID" value="NZ_JAGDYP010000001.1"/>
</dbReference>